<dbReference type="GO" id="GO:0006203">
    <property type="term" value="P:dGTP catabolic process"/>
    <property type="evidence" value="ECO:0007669"/>
    <property type="project" value="TreeGrafter"/>
</dbReference>
<dbReference type="CDD" id="cd04678">
    <property type="entry name" value="NUDIX_MTH2_Nudt15"/>
    <property type="match status" value="2"/>
</dbReference>
<dbReference type="OrthoDB" id="447842at2759"/>
<dbReference type="FunFam" id="3.90.79.10:FF:000060">
    <property type="entry name" value="Nudix hydrolase 1"/>
    <property type="match status" value="2"/>
</dbReference>
<dbReference type="PANTHER" id="PTHR16099">
    <property type="entry name" value="8-OXO-DGTP DIPHOSPHATES NUDT15"/>
    <property type="match status" value="1"/>
</dbReference>
<dbReference type="Proteomes" id="UP000749559">
    <property type="component" value="Unassembled WGS sequence"/>
</dbReference>
<comment type="caution">
    <text evidence="2">The sequence shown here is derived from an EMBL/GenBank/DDBJ whole genome shotgun (WGS) entry which is preliminary data.</text>
</comment>
<evidence type="ECO:0000313" key="2">
    <source>
        <dbReference type="EMBL" id="CAH1797245.1"/>
    </source>
</evidence>
<protein>
    <submittedName>
        <fullName evidence="2">Uncharacterized protein</fullName>
    </submittedName>
</protein>
<dbReference type="SUPFAM" id="SSF55811">
    <property type="entry name" value="Nudix"/>
    <property type="match status" value="2"/>
</dbReference>
<dbReference type="InterPro" id="IPR015797">
    <property type="entry name" value="NUDIX_hydrolase-like_dom_sf"/>
</dbReference>
<organism evidence="2 3">
    <name type="scientific">Owenia fusiformis</name>
    <name type="common">Polychaete worm</name>
    <dbReference type="NCBI Taxonomy" id="6347"/>
    <lineage>
        <taxon>Eukaryota</taxon>
        <taxon>Metazoa</taxon>
        <taxon>Spiralia</taxon>
        <taxon>Lophotrochozoa</taxon>
        <taxon>Annelida</taxon>
        <taxon>Polychaeta</taxon>
        <taxon>Sedentaria</taxon>
        <taxon>Canalipalpata</taxon>
        <taxon>Sabellida</taxon>
        <taxon>Oweniida</taxon>
        <taxon>Oweniidae</taxon>
        <taxon>Owenia</taxon>
    </lineage>
</organism>
<evidence type="ECO:0000256" key="1">
    <source>
        <dbReference type="SAM" id="MobiDB-lite"/>
    </source>
</evidence>
<accession>A0A8J1TYC7</accession>
<reference evidence="2" key="1">
    <citation type="submission" date="2022-03" db="EMBL/GenBank/DDBJ databases">
        <authorList>
            <person name="Martin C."/>
        </authorList>
    </citation>
    <scope>NUCLEOTIDE SEQUENCE</scope>
</reference>
<dbReference type="EMBL" id="CAIIXF020000010">
    <property type="protein sequence ID" value="CAH1797245.1"/>
    <property type="molecule type" value="Genomic_DNA"/>
</dbReference>
<feature type="region of interest" description="Disordered" evidence="1">
    <location>
        <begin position="159"/>
        <end position="192"/>
    </location>
</feature>
<name>A0A8J1TYC7_OWEFU</name>
<dbReference type="GO" id="GO:0005829">
    <property type="term" value="C:cytosol"/>
    <property type="evidence" value="ECO:0007669"/>
    <property type="project" value="TreeGrafter"/>
</dbReference>
<keyword evidence="3" id="KW-1185">Reference proteome</keyword>
<feature type="compositionally biased region" description="Polar residues" evidence="1">
    <location>
        <begin position="182"/>
        <end position="192"/>
    </location>
</feature>
<dbReference type="PROSITE" id="PS51462">
    <property type="entry name" value="NUDIX"/>
    <property type="match status" value="2"/>
</dbReference>
<proteinExistence type="predicted"/>
<dbReference type="InterPro" id="IPR000086">
    <property type="entry name" value="NUDIX_hydrolase_dom"/>
</dbReference>
<dbReference type="PANTHER" id="PTHR16099:SF5">
    <property type="entry name" value="NUCLEOTIDE TRIPHOSPHATE DIPHOSPHATASE NUDT15"/>
    <property type="match status" value="1"/>
</dbReference>
<gene>
    <name evidence="2" type="ORF">OFUS_LOCUS21570</name>
</gene>
<evidence type="ECO:0000313" key="3">
    <source>
        <dbReference type="Proteomes" id="UP000749559"/>
    </source>
</evidence>
<dbReference type="Gene3D" id="3.90.79.10">
    <property type="entry name" value="Nucleoside Triphosphate Pyrophosphohydrolase"/>
    <property type="match status" value="2"/>
</dbReference>
<dbReference type="Pfam" id="PF00293">
    <property type="entry name" value="NUDIX"/>
    <property type="match status" value="2"/>
</dbReference>
<dbReference type="AlphaFoldDB" id="A0A8J1TYC7"/>
<dbReference type="InterPro" id="IPR020084">
    <property type="entry name" value="NUDIX_hydrolase_CS"/>
</dbReference>
<sequence>MEKLSRPKVGIGIYVLSEKHPGCILLGQRKGDVFGTTKYGLPGGHLEFGEEWLECACRETLEETGLSLVSAAIATVSNVVDQASKSHYIEITVVGYTVGEPMNLEPDKCTGWMWTAWSDLPKPDKLFEPINQLLKLGFNPFDIPMDEFLELKMEPGKTNAECGEDSDIISSGEPSPKKVKTQNEGETNSVDANINKDRSSEATLYRAMFKDINRYLKSKKSCNISPENITSGINNHNDSNSHRPGVGVGAIVTDPIHHPGCVLMGVRKNKMGLGLYAPPGGHLEYSEDWVECAQRELVEECNIKLSNPRFVQVVNATELEKNYHYVTLYIQGELDESFRKEPENLEPEKCEGWEWISWDNFPPHERLFRPMQCLRDLKYDPIANIQTPHGPE</sequence>
<dbReference type="PROSITE" id="PS00893">
    <property type="entry name" value="NUDIX_BOX"/>
    <property type="match status" value="2"/>
</dbReference>
<dbReference type="GO" id="GO:0035539">
    <property type="term" value="F:8-oxo-7,8-dihydrodeoxyguanosine triphosphate pyrophosphatase activity"/>
    <property type="evidence" value="ECO:0007669"/>
    <property type="project" value="TreeGrafter"/>
</dbReference>